<evidence type="ECO:0000313" key="3">
    <source>
        <dbReference type="EMBL" id="KAJ9154445.1"/>
    </source>
</evidence>
<comment type="caution">
    <text evidence="3">The sequence shown here is derived from an EMBL/GenBank/DDBJ whole genome shotgun (WGS) entry which is preliminary data.</text>
</comment>
<keyword evidence="2" id="KW-0732">Signal</keyword>
<reference evidence="3 4" key="1">
    <citation type="journal article" date="2023" name="Plant Biotechnol. J.">
        <title>Chromosome-level wild Hevea brasiliensis genome provides new tools for genomic-assisted breeding and valuable loci to elevate rubber yield.</title>
        <authorList>
            <person name="Cheng H."/>
            <person name="Song X."/>
            <person name="Hu Y."/>
            <person name="Wu T."/>
            <person name="Yang Q."/>
            <person name="An Z."/>
            <person name="Feng S."/>
            <person name="Deng Z."/>
            <person name="Wu W."/>
            <person name="Zeng X."/>
            <person name="Tu M."/>
            <person name="Wang X."/>
            <person name="Huang H."/>
        </authorList>
    </citation>
    <scope>NUCLEOTIDE SEQUENCE [LARGE SCALE GENOMIC DNA]</scope>
    <source>
        <strain evidence="3">MT/VB/25A 57/8</strain>
    </source>
</reference>
<evidence type="ECO:0000256" key="2">
    <source>
        <dbReference type="SAM" id="SignalP"/>
    </source>
</evidence>
<dbReference type="InterPro" id="IPR037804">
    <property type="entry name" value="SGF73"/>
</dbReference>
<accession>A0ABQ9L0Y0</accession>
<protein>
    <recommendedName>
        <fullName evidence="5">SAGA-associated factor 11</fullName>
    </recommendedName>
</protein>
<evidence type="ECO:0008006" key="5">
    <source>
        <dbReference type="Google" id="ProtNLM"/>
    </source>
</evidence>
<name>A0ABQ9L0Y0_HEVBR</name>
<sequence>MVCSLGTGRMAVMARLLAAGSLSQTIAEEIGQQKLANQCIYRELHEADEANLLDEEDMHVFGLKPMTDPLDLVCCNACKKPVKTSQYAAHAELCRSLNSAEETTLELDGNVGHRKPPRKERKKLLTSHINQATPVAEQGRSVSIDAEDMAASESQLDGRPRRSSSFSMDTKRNPACVDVAFMMDGKGESPEHTDYSACMMPPPTKRFKFVSSSQHLLLSNDTEKASGLTKFTSAQDSFSNIPVPLATKIYYSQRNNRLRSAVAHMYQASAEVSQETIIQLPSSSCKECSPEQVDNLLNKKREPSAFKPDQILAQSSELCLDKSGGCIPATSFSNQLSVDNILRPQTAPVLVRSKYLPKPYSFAGNSGQSLGSMQQASGSVPVL</sequence>
<dbReference type="EMBL" id="JARPOI010000015">
    <property type="protein sequence ID" value="KAJ9154445.1"/>
    <property type="molecule type" value="Genomic_DNA"/>
</dbReference>
<organism evidence="3 4">
    <name type="scientific">Hevea brasiliensis</name>
    <name type="common">Para rubber tree</name>
    <name type="synonym">Siphonia brasiliensis</name>
    <dbReference type="NCBI Taxonomy" id="3981"/>
    <lineage>
        <taxon>Eukaryota</taxon>
        <taxon>Viridiplantae</taxon>
        <taxon>Streptophyta</taxon>
        <taxon>Embryophyta</taxon>
        <taxon>Tracheophyta</taxon>
        <taxon>Spermatophyta</taxon>
        <taxon>Magnoliopsida</taxon>
        <taxon>eudicotyledons</taxon>
        <taxon>Gunneridae</taxon>
        <taxon>Pentapetalae</taxon>
        <taxon>rosids</taxon>
        <taxon>fabids</taxon>
        <taxon>Malpighiales</taxon>
        <taxon>Euphorbiaceae</taxon>
        <taxon>Crotonoideae</taxon>
        <taxon>Micrandreae</taxon>
        <taxon>Hevea</taxon>
    </lineage>
</organism>
<evidence type="ECO:0000256" key="1">
    <source>
        <dbReference type="SAM" id="MobiDB-lite"/>
    </source>
</evidence>
<feature type="chain" id="PRO_5045121154" description="SAGA-associated factor 11" evidence="2">
    <location>
        <begin position="28"/>
        <end position="383"/>
    </location>
</feature>
<dbReference type="PANTHER" id="PTHR47805">
    <property type="entry name" value="SAGA-ASSOCIATED FACTOR 73"/>
    <property type="match status" value="1"/>
</dbReference>
<feature type="signal peptide" evidence="2">
    <location>
        <begin position="1"/>
        <end position="27"/>
    </location>
</feature>
<keyword evidence="4" id="KW-1185">Reference proteome</keyword>
<dbReference type="PANTHER" id="PTHR47805:SF1">
    <property type="entry name" value="SAGA-ASSOCIATED FACTOR 73"/>
    <property type="match status" value="1"/>
</dbReference>
<evidence type="ECO:0000313" key="4">
    <source>
        <dbReference type="Proteomes" id="UP001174677"/>
    </source>
</evidence>
<feature type="region of interest" description="Disordered" evidence="1">
    <location>
        <begin position="135"/>
        <end position="170"/>
    </location>
</feature>
<gene>
    <name evidence="3" type="ORF">P3X46_027776</name>
</gene>
<dbReference type="Proteomes" id="UP001174677">
    <property type="component" value="Chromosome 15"/>
</dbReference>
<proteinExistence type="predicted"/>